<feature type="domain" description="Nitroreductase" evidence="3">
    <location>
        <begin position="72"/>
        <end position="150"/>
    </location>
</feature>
<dbReference type="PANTHER" id="PTHR43673:SF10">
    <property type="entry name" value="NADH DEHYDROGENASE_NAD(P)H NITROREDUCTASE XCC3605-RELATED"/>
    <property type="match status" value="1"/>
</dbReference>
<organism evidence="4 5">
    <name type="scientific">Niallia circulans</name>
    <name type="common">Bacillus circulans</name>
    <dbReference type="NCBI Taxonomy" id="1397"/>
    <lineage>
        <taxon>Bacteria</taxon>
        <taxon>Bacillati</taxon>
        <taxon>Bacillota</taxon>
        <taxon>Bacilli</taxon>
        <taxon>Bacillales</taxon>
        <taxon>Bacillaceae</taxon>
        <taxon>Niallia</taxon>
    </lineage>
</organism>
<dbReference type="GO" id="GO:0016491">
    <property type="term" value="F:oxidoreductase activity"/>
    <property type="evidence" value="ECO:0007669"/>
    <property type="project" value="UniProtKB-KW"/>
</dbReference>
<evidence type="ECO:0000259" key="3">
    <source>
        <dbReference type="Pfam" id="PF00881"/>
    </source>
</evidence>
<keyword evidence="2" id="KW-0560">Oxidoreductase</keyword>
<evidence type="ECO:0000313" key="4">
    <source>
        <dbReference type="EMBL" id="KLV27523.1"/>
    </source>
</evidence>
<feature type="domain" description="Nitroreductase" evidence="3">
    <location>
        <begin position="7"/>
        <end position="62"/>
    </location>
</feature>
<proteinExistence type="inferred from homology"/>
<evidence type="ECO:0000256" key="1">
    <source>
        <dbReference type="ARBA" id="ARBA00007118"/>
    </source>
</evidence>
<evidence type="ECO:0000256" key="2">
    <source>
        <dbReference type="ARBA" id="ARBA00023002"/>
    </source>
</evidence>
<dbReference type="OrthoDB" id="9804207at2"/>
<comment type="caution">
    <text evidence="4">The sequence shown here is derived from an EMBL/GenBank/DDBJ whole genome shotgun (WGS) entry which is preliminary data.</text>
</comment>
<keyword evidence="5" id="KW-1185">Reference proteome</keyword>
<dbReference type="InterPro" id="IPR000415">
    <property type="entry name" value="Nitroreductase-like"/>
</dbReference>
<dbReference type="RefSeq" id="WP_047940842.1">
    <property type="nucleotide sequence ID" value="NZ_JABRVN010000079.1"/>
</dbReference>
<dbReference type="PATRIC" id="fig|1397.4.peg.3112"/>
<dbReference type="Pfam" id="PF00881">
    <property type="entry name" value="Nitroreductase"/>
    <property type="match status" value="2"/>
</dbReference>
<protein>
    <submittedName>
        <fullName evidence="4">Nitroreductase</fullName>
    </submittedName>
</protein>
<dbReference type="EMBL" id="LDPH01000003">
    <property type="protein sequence ID" value="KLV27523.1"/>
    <property type="molecule type" value="Genomic_DNA"/>
</dbReference>
<dbReference type="InterPro" id="IPR029479">
    <property type="entry name" value="Nitroreductase"/>
</dbReference>
<dbReference type="Proteomes" id="UP000036045">
    <property type="component" value="Unassembled WGS sequence"/>
</dbReference>
<name>A0A0J1INN6_NIACI</name>
<gene>
    <name evidence="4" type="ORF">ABW02_05050</name>
</gene>
<reference evidence="4 5" key="1">
    <citation type="submission" date="2015-05" db="EMBL/GenBank/DDBJ databases">
        <title>Whole genome sequence and identification of bacterial endophytes from Costus igneus.</title>
        <authorList>
            <person name="Lee Y.P."/>
            <person name="Gan H.M."/>
            <person name="Eng W."/>
            <person name="Wheatley M.S."/>
            <person name="Caraballo A."/>
            <person name="Polter S."/>
            <person name="Savka M.A."/>
            <person name="Hudson A.O."/>
        </authorList>
    </citation>
    <scope>NUCLEOTIDE SEQUENCE [LARGE SCALE GENOMIC DNA]</scope>
    <source>
        <strain evidence="4 5">RIT379</strain>
    </source>
</reference>
<dbReference type="PANTHER" id="PTHR43673">
    <property type="entry name" value="NAD(P)H NITROREDUCTASE YDGI-RELATED"/>
    <property type="match status" value="1"/>
</dbReference>
<dbReference type="AlphaFoldDB" id="A0A0J1INN6"/>
<sequence length="177" mass="19584">MDVLEAIKTRRSSRSFAERGGLPIEVVDSIEQSILHSPSGSNAQESHFLIVQNKEQIKRIKRFSPGLSGDPAAVIVLCSNPAEALHKGGKDSEEVLRFVNLGIVAAYILLSTHSLGIGNCPVRSFHKKAIKELLALPHEMEPELLISLGYSKESPRKKKNRAKEEVISFDRYGNIQK</sequence>
<dbReference type="SUPFAM" id="SSF55469">
    <property type="entry name" value="FMN-dependent nitroreductase-like"/>
    <property type="match status" value="1"/>
</dbReference>
<accession>A0A0J1INN6</accession>
<comment type="similarity">
    <text evidence="1">Belongs to the nitroreductase family.</text>
</comment>
<evidence type="ECO:0000313" key="5">
    <source>
        <dbReference type="Proteomes" id="UP000036045"/>
    </source>
</evidence>
<dbReference type="Gene3D" id="3.40.109.10">
    <property type="entry name" value="NADH Oxidase"/>
    <property type="match status" value="1"/>
</dbReference>